<dbReference type="PANTHER" id="PTHR47959:SF24">
    <property type="entry name" value="ATP-DEPENDENT RNA HELICASE"/>
    <property type="match status" value="1"/>
</dbReference>
<evidence type="ECO:0000313" key="8">
    <source>
        <dbReference type="Proteomes" id="UP000789572"/>
    </source>
</evidence>
<name>A0A9N9GXT9_9GLOM</name>
<feature type="domain" description="Helicase ATP-binding" evidence="6">
    <location>
        <begin position="1"/>
        <end position="106"/>
    </location>
</feature>
<dbReference type="InterPro" id="IPR050079">
    <property type="entry name" value="DEAD_box_RNA_helicase"/>
</dbReference>
<evidence type="ECO:0000313" key="7">
    <source>
        <dbReference type="EMBL" id="CAG8637447.1"/>
    </source>
</evidence>
<dbReference type="GO" id="GO:0016787">
    <property type="term" value="F:hydrolase activity"/>
    <property type="evidence" value="ECO:0007669"/>
    <property type="project" value="UniProtKB-KW"/>
</dbReference>
<keyword evidence="8" id="KW-1185">Reference proteome</keyword>
<dbReference type="Proteomes" id="UP000789572">
    <property type="component" value="Unassembled WGS sequence"/>
</dbReference>
<sequence length="119" mass="13292">QHKIVVGGMDMIGQAIELSRHSHVVISTPGRLVDHIRNSGDSVYLKRLCFLILDEADRLLSPTFAIDLSIIFDNIPTKRQTLLFTATMTDSILALGSEEEREEKAVCVSDEFLVPKLIQ</sequence>
<evidence type="ECO:0000256" key="3">
    <source>
        <dbReference type="ARBA" id="ARBA00022806"/>
    </source>
</evidence>
<dbReference type="InterPro" id="IPR000629">
    <property type="entry name" value="RNA-helicase_DEAD-box_CS"/>
</dbReference>
<accession>A0A9N9GXT9</accession>
<dbReference type="InterPro" id="IPR011545">
    <property type="entry name" value="DEAD/DEAH_box_helicase_dom"/>
</dbReference>
<evidence type="ECO:0000256" key="5">
    <source>
        <dbReference type="ARBA" id="ARBA00022884"/>
    </source>
</evidence>
<dbReference type="PANTHER" id="PTHR47959">
    <property type="entry name" value="ATP-DEPENDENT RNA HELICASE RHLE-RELATED"/>
    <property type="match status" value="1"/>
</dbReference>
<dbReference type="Pfam" id="PF00270">
    <property type="entry name" value="DEAD"/>
    <property type="match status" value="1"/>
</dbReference>
<dbReference type="GO" id="GO:0003723">
    <property type="term" value="F:RNA binding"/>
    <property type="evidence" value="ECO:0007669"/>
    <property type="project" value="UniProtKB-KW"/>
</dbReference>
<dbReference type="OrthoDB" id="10261904at2759"/>
<dbReference type="AlphaFoldDB" id="A0A9N9GXT9"/>
<feature type="non-terminal residue" evidence="7">
    <location>
        <position position="1"/>
    </location>
</feature>
<evidence type="ECO:0000256" key="1">
    <source>
        <dbReference type="ARBA" id="ARBA00022741"/>
    </source>
</evidence>
<evidence type="ECO:0000259" key="6">
    <source>
        <dbReference type="PROSITE" id="PS51192"/>
    </source>
</evidence>
<dbReference type="PROSITE" id="PS00039">
    <property type="entry name" value="DEAD_ATP_HELICASE"/>
    <property type="match status" value="1"/>
</dbReference>
<reference evidence="7" key="1">
    <citation type="submission" date="2021-06" db="EMBL/GenBank/DDBJ databases">
        <authorList>
            <person name="Kallberg Y."/>
            <person name="Tangrot J."/>
            <person name="Rosling A."/>
        </authorList>
    </citation>
    <scope>NUCLEOTIDE SEQUENCE</scope>
    <source>
        <strain evidence="7">IA702</strain>
    </source>
</reference>
<dbReference type="PROSITE" id="PS51192">
    <property type="entry name" value="HELICASE_ATP_BIND_1"/>
    <property type="match status" value="1"/>
</dbReference>
<dbReference type="GO" id="GO:0003724">
    <property type="term" value="F:RNA helicase activity"/>
    <property type="evidence" value="ECO:0007669"/>
    <property type="project" value="TreeGrafter"/>
</dbReference>
<proteinExistence type="predicted"/>
<dbReference type="InterPro" id="IPR027417">
    <property type="entry name" value="P-loop_NTPase"/>
</dbReference>
<dbReference type="EMBL" id="CAJVPJ010003250">
    <property type="protein sequence ID" value="CAG8637447.1"/>
    <property type="molecule type" value="Genomic_DNA"/>
</dbReference>
<dbReference type="SUPFAM" id="SSF52540">
    <property type="entry name" value="P-loop containing nucleoside triphosphate hydrolases"/>
    <property type="match status" value="1"/>
</dbReference>
<keyword evidence="1" id="KW-0547">Nucleotide-binding</keyword>
<keyword evidence="5" id="KW-0694">RNA-binding</keyword>
<protein>
    <submittedName>
        <fullName evidence="7">9015_t:CDS:1</fullName>
    </submittedName>
</protein>
<evidence type="ECO:0000256" key="4">
    <source>
        <dbReference type="ARBA" id="ARBA00022840"/>
    </source>
</evidence>
<organism evidence="7 8">
    <name type="scientific">Paraglomus occultum</name>
    <dbReference type="NCBI Taxonomy" id="144539"/>
    <lineage>
        <taxon>Eukaryota</taxon>
        <taxon>Fungi</taxon>
        <taxon>Fungi incertae sedis</taxon>
        <taxon>Mucoromycota</taxon>
        <taxon>Glomeromycotina</taxon>
        <taxon>Glomeromycetes</taxon>
        <taxon>Paraglomerales</taxon>
        <taxon>Paraglomeraceae</taxon>
        <taxon>Paraglomus</taxon>
    </lineage>
</organism>
<evidence type="ECO:0000256" key="2">
    <source>
        <dbReference type="ARBA" id="ARBA00022801"/>
    </source>
</evidence>
<comment type="caution">
    <text evidence="7">The sequence shown here is derived from an EMBL/GenBank/DDBJ whole genome shotgun (WGS) entry which is preliminary data.</text>
</comment>
<keyword evidence="4" id="KW-0067">ATP-binding</keyword>
<dbReference type="GO" id="GO:0005524">
    <property type="term" value="F:ATP binding"/>
    <property type="evidence" value="ECO:0007669"/>
    <property type="project" value="UniProtKB-KW"/>
</dbReference>
<dbReference type="GO" id="GO:0005829">
    <property type="term" value="C:cytosol"/>
    <property type="evidence" value="ECO:0007669"/>
    <property type="project" value="TreeGrafter"/>
</dbReference>
<gene>
    <name evidence="7" type="ORF">POCULU_LOCUS9236</name>
</gene>
<keyword evidence="2" id="KW-0378">Hydrolase</keyword>
<feature type="non-terminal residue" evidence="7">
    <location>
        <position position="119"/>
    </location>
</feature>
<dbReference type="Gene3D" id="3.40.50.300">
    <property type="entry name" value="P-loop containing nucleotide triphosphate hydrolases"/>
    <property type="match status" value="1"/>
</dbReference>
<keyword evidence="3" id="KW-0347">Helicase</keyword>
<dbReference type="InterPro" id="IPR014001">
    <property type="entry name" value="Helicase_ATP-bd"/>
</dbReference>